<gene>
    <name evidence="1" type="ORF">SAMN05421847_0194</name>
</gene>
<dbReference type="Proteomes" id="UP000236738">
    <property type="component" value="Unassembled WGS sequence"/>
</dbReference>
<evidence type="ECO:0000313" key="2">
    <source>
        <dbReference type="Proteomes" id="UP000236738"/>
    </source>
</evidence>
<proteinExistence type="predicted"/>
<evidence type="ECO:0000313" key="1">
    <source>
        <dbReference type="EMBL" id="SEF51540.1"/>
    </source>
</evidence>
<organism evidence="1 2">
    <name type="scientific">Halpernia humi</name>
    <dbReference type="NCBI Taxonomy" id="493375"/>
    <lineage>
        <taxon>Bacteria</taxon>
        <taxon>Pseudomonadati</taxon>
        <taxon>Bacteroidota</taxon>
        <taxon>Flavobacteriia</taxon>
        <taxon>Flavobacteriales</taxon>
        <taxon>Weeksellaceae</taxon>
        <taxon>Chryseobacterium group</taxon>
        <taxon>Halpernia</taxon>
    </lineage>
</organism>
<name>A0A1H5SM74_9FLAO</name>
<dbReference type="EMBL" id="FNUS01000001">
    <property type="protein sequence ID" value="SEF51540.1"/>
    <property type="molecule type" value="Genomic_DNA"/>
</dbReference>
<dbReference type="AlphaFoldDB" id="A0A1H5SM74"/>
<reference evidence="2" key="1">
    <citation type="submission" date="2016-10" db="EMBL/GenBank/DDBJ databases">
        <authorList>
            <person name="Varghese N."/>
            <person name="Submissions S."/>
        </authorList>
    </citation>
    <scope>NUCLEOTIDE SEQUENCE [LARGE SCALE GENOMIC DNA]</scope>
    <source>
        <strain evidence="2">DSM 21580</strain>
    </source>
</reference>
<sequence length="37" mass="4215">MKNLAFLSRNYTQNTLSLVVELAETTIQKQLKGLKYG</sequence>
<accession>A0A1H5SM74</accession>
<protein>
    <submittedName>
        <fullName evidence="1">Uncharacterized protein</fullName>
    </submittedName>
</protein>
<keyword evidence="2" id="KW-1185">Reference proteome</keyword>